<name>A0ABW8SLA7_9CLOT</name>
<feature type="coiled-coil region" evidence="1">
    <location>
        <begin position="4"/>
        <end position="57"/>
    </location>
</feature>
<sequence length="65" mass="7543">MSKIKLILKEIEEYRASLEQDIEQKENLSDAKIITKSQKLDSILNEYMEQINKNEDEGDDENIAG</sequence>
<gene>
    <name evidence="2" type="ORF">ACJDU8_10525</name>
</gene>
<organism evidence="2 3">
    <name type="scientific">Candidatus Clostridium eludens</name>
    <dbReference type="NCBI Taxonomy" id="3381663"/>
    <lineage>
        <taxon>Bacteria</taxon>
        <taxon>Bacillati</taxon>
        <taxon>Bacillota</taxon>
        <taxon>Clostridia</taxon>
        <taxon>Eubacteriales</taxon>
        <taxon>Clostridiaceae</taxon>
        <taxon>Clostridium</taxon>
    </lineage>
</organism>
<evidence type="ECO:0000256" key="1">
    <source>
        <dbReference type="SAM" id="Coils"/>
    </source>
</evidence>
<dbReference type="Proteomes" id="UP001623660">
    <property type="component" value="Unassembled WGS sequence"/>
</dbReference>
<dbReference type="InterPro" id="IPR018540">
    <property type="entry name" value="Spo0E-like"/>
</dbReference>
<dbReference type="RefSeq" id="WP_406792113.1">
    <property type="nucleotide sequence ID" value="NZ_JBJHZX010000014.1"/>
</dbReference>
<proteinExistence type="predicted"/>
<evidence type="ECO:0000313" key="2">
    <source>
        <dbReference type="EMBL" id="MFL0195996.1"/>
    </source>
</evidence>
<dbReference type="InterPro" id="IPR037208">
    <property type="entry name" value="Spo0E-like_sf"/>
</dbReference>
<dbReference type="InterPro" id="IPR036638">
    <property type="entry name" value="HLH_DNA-bd_sf"/>
</dbReference>
<keyword evidence="1" id="KW-0175">Coiled coil</keyword>
<comment type="caution">
    <text evidence="2">The sequence shown here is derived from an EMBL/GenBank/DDBJ whole genome shotgun (WGS) entry which is preliminary data.</text>
</comment>
<protein>
    <submittedName>
        <fullName evidence="2">Aspartyl-phosphate phosphatase Spo0E family protein</fullName>
    </submittedName>
</protein>
<accession>A0ABW8SLA7</accession>
<dbReference type="Pfam" id="PF09388">
    <property type="entry name" value="SpoOE-like"/>
    <property type="match status" value="1"/>
</dbReference>
<dbReference type="EMBL" id="JBJHZX010000014">
    <property type="protein sequence ID" value="MFL0195996.1"/>
    <property type="molecule type" value="Genomic_DNA"/>
</dbReference>
<dbReference type="SUPFAM" id="SSF140500">
    <property type="entry name" value="BAS1536-like"/>
    <property type="match status" value="1"/>
</dbReference>
<dbReference type="Gene3D" id="4.10.280.10">
    <property type="entry name" value="Helix-loop-helix DNA-binding domain"/>
    <property type="match status" value="1"/>
</dbReference>
<reference evidence="2 3" key="1">
    <citation type="submission" date="2024-11" db="EMBL/GenBank/DDBJ databases">
        <authorList>
            <person name="Heng Y.C."/>
            <person name="Lim A.C.H."/>
            <person name="Lee J.K.Y."/>
            <person name="Kittelmann S."/>
        </authorList>
    </citation>
    <scope>NUCLEOTIDE SEQUENCE [LARGE SCALE GENOMIC DNA]</scope>
    <source>
        <strain evidence="2 3">WILCCON 0269</strain>
    </source>
</reference>
<evidence type="ECO:0000313" key="3">
    <source>
        <dbReference type="Proteomes" id="UP001623660"/>
    </source>
</evidence>
<keyword evidence="3" id="KW-1185">Reference proteome</keyword>